<accession>A0AAU8BBK9</accession>
<dbReference type="InterPro" id="IPR037002">
    <property type="entry name" value="Microviridae_protein_F_sf"/>
</dbReference>
<keyword evidence="4" id="KW-0167">Capsid protein</keyword>
<organism evidence="7">
    <name type="scientific">Dulem virus 208</name>
    <dbReference type="NCBI Taxonomy" id="3145685"/>
    <lineage>
        <taxon>Viruses</taxon>
        <taxon>Monodnaviria</taxon>
        <taxon>Sangervirae</taxon>
        <taxon>Phixviricota</taxon>
        <taxon>Malgrandaviricetes</taxon>
        <taxon>Petitvirales</taxon>
        <taxon>Microviridae</taxon>
        <taxon>Microvirus</taxon>
    </lineage>
</organism>
<dbReference type="EMBL" id="PP511705">
    <property type="protein sequence ID" value="XCD06711.1"/>
    <property type="molecule type" value="Genomic_DNA"/>
</dbReference>
<evidence type="ECO:0000256" key="3">
    <source>
        <dbReference type="ARBA" id="ARBA00022431"/>
    </source>
</evidence>
<dbReference type="InterPro" id="IPR003514">
    <property type="entry name" value="Microviridae_protein_F"/>
</dbReference>
<evidence type="ECO:0000256" key="2">
    <source>
        <dbReference type="ARBA" id="ARBA00009963"/>
    </source>
</evidence>
<keyword evidence="5" id="KW-0946">Virion</keyword>
<sequence>MEAIRNNVNFSNFDLSHVHKTSMDMGQLVPIACIPTLPGDKFNVDVDAFIRGMPTIAPIMDKVDIKINHFYVPYRVLWSRFEEFISHSDKHKLRNQPKPTMPVIDTHSIGRAVSRLVEEEERANGSSSSASIKAMSKLLKKTSEKYKIGKLSNYLGVDSVIRLTDVKKESTYQDLISLMPVLAYNRIFLDYYAPQRWVSYFEKSTSNHWFLKLSVLMEAIKNSNNYVLKGDILNAYSSEAVIDLRGFYGLTSVSYNEFRFYDPVLSLLSLKHSYWNQDYFNSALPEPTLFGDIKLPVVGMELKDDEKYFNVAGDKLRLEQLTANTADAKVEHNKNVLGTIRDLRKAVSLQHYYETLSQSGGRYLETMEVMFGKRLPDDMLNYSQYLGGSVIPLFVNEVEQTSPYESKSGQKSYLGDLSGKPVGAGNTENIFFEADEYGIYMCIAHIVPKRSYFGVGSRFWRELDALDLPNPAFEGLGDQAVYRYELGDTSDVQANEIFGYVPRYAHYKTQLDRFSGEMVHSLKHWHLGDYSYSLNAGLFNFGVSPEGFACIPRNDIFQVSDEPDKFICTYNLRIDAVRPLSYQSPVGVNRI</sequence>
<comment type="subcellular location">
    <subcellularLocation>
        <location evidence="1">Virion</location>
    </subcellularLocation>
</comment>
<comment type="similarity">
    <text evidence="2">Belongs to the microviridae F protein family.</text>
</comment>
<dbReference type="GO" id="GO:0005198">
    <property type="term" value="F:structural molecule activity"/>
    <property type="evidence" value="ECO:0007669"/>
    <property type="project" value="InterPro"/>
</dbReference>
<evidence type="ECO:0000256" key="4">
    <source>
        <dbReference type="ARBA" id="ARBA00022561"/>
    </source>
</evidence>
<dbReference type="Gene3D" id="2.60.169.10">
    <property type="entry name" value="Microviridae F protein"/>
    <property type="match status" value="2"/>
</dbReference>
<dbReference type="GO" id="GO:0039615">
    <property type="term" value="C:T=1 icosahedral viral capsid"/>
    <property type="evidence" value="ECO:0007669"/>
    <property type="project" value="UniProtKB-KW"/>
</dbReference>
<evidence type="ECO:0000256" key="1">
    <source>
        <dbReference type="ARBA" id="ARBA00004328"/>
    </source>
</evidence>
<dbReference type="SUPFAM" id="SSF88645">
    <property type="entry name" value="ssDNA viruses"/>
    <property type="match status" value="2"/>
</dbReference>
<reference evidence="7" key="1">
    <citation type="submission" date="2024-03" db="EMBL/GenBank/DDBJ databases">
        <title>Diverse circular DNA viruses in blood, oral, and fecal samples of captive lemurs.</title>
        <authorList>
            <person name="Paietta E.N."/>
            <person name="Kraberger S."/>
            <person name="Lund M.C."/>
            <person name="Custer J.M."/>
            <person name="Vargas K.M."/>
            <person name="Ehmke E.E."/>
            <person name="Yoder A.D."/>
            <person name="Varsani A."/>
        </authorList>
    </citation>
    <scope>NUCLEOTIDE SEQUENCE</scope>
    <source>
        <strain evidence="6">Duke_25SS_79</strain>
        <strain evidence="7">Duke_44SS_19</strain>
    </source>
</reference>
<proteinExistence type="inferred from homology"/>
<dbReference type="InterPro" id="IPR016184">
    <property type="entry name" value="Capsid/spike_ssDNA_virus"/>
</dbReference>
<evidence type="ECO:0000313" key="6">
    <source>
        <dbReference type="EMBL" id="XCD06711.1"/>
    </source>
</evidence>
<evidence type="ECO:0000256" key="5">
    <source>
        <dbReference type="ARBA" id="ARBA00022844"/>
    </source>
</evidence>
<name>A0AAU8BBK9_9VIRU</name>
<protein>
    <submittedName>
        <fullName evidence="7">Major capsid protein</fullName>
    </submittedName>
</protein>
<dbReference type="Pfam" id="PF02305">
    <property type="entry name" value="Phage_F"/>
    <property type="match status" value="2"/>
</dbReference>
<keyword evidence="3" id="KW-1140">T=1 icosahedral capsid protein</keyword>
<evidence type="ECO:0000313" key="7">
    <source>
        <dbReference type="EMBL" id="XCD08633.1"/>
    </source>
</evidence>
<dbReference type="EMBL" id="PP511901">
    <property type="protein sequence ID" value="XCD08633.1"/>
    <property type="molecule type" value="Genomic_DNA"/>
</dbReference>